<accession>A0A8X6VS46</accession>
<dbReference type="Proteomes" id="UP000887159">
    <property type="component" value="Unassembled WGS sequence"/>
</dbReference>
<evidence type="ECO:0000313" key="1">
    <source>
        <dbReference type="EMBL" id="GFY19100.1"/>
    </source>
</evidence>
<proteinExistence type="predicted"/>
<gene>
    <name evidence="1" type="ORF">TNCV_3877881</name>
</gene>
<reference evidence="1" key="1">
    <citation type="submission" date="2020-08" db="EMBL/GenBank/DDBJ databases">
        <title>Multicomponent nature underlies the extraordinary mechanical properties of spider dragline silk.</title>
        <authorList>
            <person name="Kono N."/>
            <person name="Nakamura H."/>
            <person name="Mori M."/>
            <person name="Yoshida Y."/>
            <person name="Ohtoshi R."/>
            <person name="Malay A.D."/>
            <person name="Moran D.A.P."/>
            <person name="Tomita M."/>
            <person name="Numata K."/>
            <person name="Arakawa K."/>
        </authorList>
    </citation>
    <scope>NUCLEOTIDE SEQUENCE</scope>
</reference>
<dbReference type="AlphaFoldDB" id="A0A8X6VS46"/>
<comment type="caution">
    <text evidence="1">The sequence shown here is derived from an EMBL/GenBank/DDBJ whole genome shotgun (WGS) entry which is preliminary data.</text>
</comment>
<organism evidence="1 2">
    <name type="scientific">Trichonephila clavipes</name>
    <name type="common">Golden silk orbweaver</name>
    <name type="synonym">Nephila clavipes</name>
    <dbReference type="NCBI Taxonomy" id="2585209"/>
    <lineage>
        <taxon>Eukaryota</taxon>
        <taxon>Metazoa</taxon>
        <taxon>Ecdysozoa</taxon>
        <taxon>Arthropoda</taxon>
        <taxon>Chelicerata</taxon>
        <taxon>Arachnida</taxon>
        <taxon>Araneae</taxon>
        <taxon>Araneomorphae</taxon>
        <taxon>Entelegynae</taxon>
        <taxon>Araneoidea</taxon>
        <taxon>Nephilidae</taxon>
        <taxon>Trichonephila</taxon>
    </lineage>
</organism>
<evidence type="ECO:0000313" key="2">
    <source>
        <dbReference type="Proteomes" id="UP000887159"/>
    </source>
</evidence>
<sequence>MHQDIHTSAEYYTQHKLVNSFSETYAQFSRFRRDVEALMELRASWTSMGRTPTGFKQRRKTNRTTNYSALSEITKLQTIFSFLSHQDVDI</sequence>
<keyword evidence="2" id="KW-1185">Reference proteome</keyword>
<dbReference type="EMBL" id="BMAU01021350">
    <property type="protein sequence ID" value="GFY19100.1"/>
    <property type="molecule type" value="Genomic_DNA"/>
</dbReference>
<name>A0A8X6VS46_TRICX</name>
<protein>
    <submittedName>
        <fullName evidence="1">Uncharacterized protein</fullName>
    </submittedName>
</protein>